<evidence type="ECO:0000313" key="3">
    <source>
        <dbReference type="EMBL" id="KHO63570.1"/>
    </source>
</evidence>
<feature type="domain" description="WYL" evidence="1">
    <location>
        <begin position="153"/>
        <end position="220"/>
    </location>
</feature>
<proteinExistence type="predicted"/>
<dbReference type="PROSITE" id="PS52050">
    <property type="entry name" value="WYL"/>
    <property type="match status" value="1"/>
</dbReference>
<dbReference type="PANTHER" id="PTHR34580:SF1">
    <property type="entry name" value="PROTEIN PAFC"/>
    <property type="match status" value="1"/>
</dbReference>
<comment type="caution">
    <text evidence="3">The sequence shown here is derived from an EMBL/GenBank/DDBJ whole genome shotgun (WGS) entry which is preliminary data.</text>
</comment>
<evidence type="ECO:0000259" key="1">
    <source>
        <dbReference type="Pfam" id="PF13280"/>
    </source>
</evidence>
<accession>A0A0B3BLR7</accession>
<dbReference type="Pfam" id="PF13280">
    <property type="entry name" value="WYL"/>
    <property type="match status" value="1"/>
</dbReference>
<keyword evidence="4" id="KW-1185">Reference proteome</keyword>
<dbReference type="InterPro" id="IPR057727">
    <property type="entry name" value="WCX_dom"/>
</dbReference>
<organism evidence="3 4">
    <name type="scientific">Pseudomonas flexibilis</name>
    <dbReference type="NCBI Taxonomy" id="706570"/>
    <lineage>
        <taxon>Bacteria</taxon>
        <taxon>Pseudomonadati</taxon>
        <taxon>Pseudomonadota</taxon>
        <taxon>Gammaproteobacteria</taxon>
        <taxon>Pseudomonadales</taxon>
        <taxon>Pseudomonadaceae</taxon>
        <taxon>Pseudomonas</taxon>
    </lineage>
</organism>
<sequence>MSATDTLSRRLALLALLPRYPGEITAAELHKRLDREGFEVDLRTVQRDLNQLALGQQLTCDESRLPYRWSLTAQAPLNLANLDTPTALALNLAERHLETLLPHSVLQQLRPHFANARRHLDGLQQNGLAHWARRVRALPNGKTLLPAEVDPNVWQRVSTALMERRQLQVEYLSRSKAEIKTLRLHPAGIVSRHSITYLIGTANDYDDLRQFALHRIQCAELLEEQAHEHPDFDIDDYIAGGAFGGGRSEGEVELVADVSPQIAWLLKETPISTRQRLEPLPDTDWQRLHAWVPMDQETLWWVFGLGENVQVREPTSWKTNIRKRAIQLLELDE</sequence>
<name>A0A0B3BLR7_9PSED</name>
<dbReference type="PIRSF" id="PIRSF016838">
    <property type="entry name" value="PafC"/>
    <property type="match status" value="1"/>
</dbReference>
<dbReference type="InterPro" id="IPR026881">
    <property type="entry name" value="WYL_dom"/>
</dbReference>
<protein>
    <submittedName>
        <fullName evidence="3">Uncharacterized protein</fullName>
    </submittedName>
</protein>
<evidence type="ECO:0000259" key="2">
    <source>
        <dbReference type="Pfam" id="PF25583"/>
    </source>
</evidence>
<dbReference type="Proteomes" id="UP000030980">
    <property type="component" value="Unassembled WGS sequence"/>
</dbReference>
<dbReference type="PANTHER" id="PTHR34580">
    <property type="match status" value="1"/>
</dbReference>
<feature type="domain" description="WCX" evidence="2">
    <location>
        <begin position="252"/>
        <end position="327"/>
    </location>
</feature>
<dbReference type="Pfam" id="PF25583">
    <property type="entry name" value="WCX"/>
    <property type="match status" value="1"/>
</dbReference>
<gene>
    <name evidence="3" type="ORF">PT85_16605</name>
</gene>
<dbReference type="AlphaFoldDB" id="A0A0B3BLR7"/>
<dbReference type="OrthoDB" id="8595817at2"/>
<evidence type="ECO:0000313" key="4">
    <source>
        <dbReference type="Proteomes" id="UP000030980"/>
    </source>
</evidence>
<reference evidence="3 4" key="1">
    <citation type="submission" date="2014-11" db="EMBL/GenBank/DDBJ databases">
        <title>Genome sequence of Pseudomonas tuomuerensis JCM 14085.</title>
        <authorList>
            <person name="Shin S.-K."/>
            <person name="Yi H."/>
        </authorList>
    </citation>
    <scope>NUCLEOTIDE SEQUENCE [LARGE SCALE GENOMIC DNA]</scope>
    <source>
        <strain evidence="3 4">JCM 14085</strain>
    </source>
</reference>
<dbReference type="InterPro" id="IPR051534">
    <property type="entry name" value="CBASS_pafABC_assoc_protein"/>
</dbReference>
<dbReference type="InterPro" id="IPR028349">
    <property type="entry name" value="PafC-like"/>
</dbReference>
<dbReference type="RefSeq" id="WP_039607276.1">
    <property type="nucleotide sequence ID" value="NZ_FMUP01000010.1"/>
</dbReference>
<dbReference type="STRING" id="706570.PT85_16605"/>
<dbReference type="EMBL" id="JTAK01000009">
    <property type="protein sequence ID" value="KHO63570.1"/>
    <property type="molecule type" value="Genomic_DNA"/>
</dbReference>